<keyword evidence="1" id="KW-0732">Signal</keyword>
<name>A0ABW0LXM8_9BACL</name>
<feature type="chain" id="PRO_5045378077" evidence="1">
    <location>
        <begin position="26"/>
        <end position="79"/>
    </location>
</feature>
<comment type="caution">
    <text evidence="2">The sequence shown here is derived from an EMBL/GenBank/DDBJ whole genome shotgun (WGS) entry which is preliminary data.</text>
</comment>
<evidence type="ECO:0000313" key="2">
    <source>
        <dbReference type="EMBL" id="MFC5470544.1"/>
    </source>
</evidence>
<keyword evidence="3" id="KW-1185">Reference proteome</keyword>
<proteinExistence type="predicted"/>
<dbReference type="EMBL" id="JBHSMH010000067">
    <property type="protein sequence ID" value="MFC5470544.1"/>
    <property type="molecule type" value="Genomic_DNA"/>
</dbReference>
<reference evidence="3" key="1">
    <citation type="journal article" date="2019" name="Int. J. Syst. Evol. Microbiol.">
        <title>The Global Catalogue of Microorganisms (GCM) 10K type strain sequencing project: providing services to taxonomists for standard genome sequencing and annotation.</title>
        <authorList>
            <consortium name="The Broad Institute Genomics Platform"/>
            <consortium name="The Broad Institute Genome Sequencing Center for Infectious Disease"/>
            <person name="Wu L."/>
            <person name="Ma J."/>
        </authorList>
    </citation>
    <scope>NUCLEOTIDE SEQUENCE [LARGE SCALE GENOMIC DNA]</scope>
    <source>
        <strain evidence="3">CCUG 57113</strain>
    </source>
</reference>
<evidence type="ECO:0000256" key="1">
    <source>
        <dbReference type="SAM" id="SignalP"/>
    </source>
</evidence>
<sequence length="79" mass="8517">MMKKVTFVFVLTASITASIAGSAFAASVSLPADQRAPIIKIVPPDPYITIVPPDPYITIVPPDPYIPIIKVVPPDPYRN</sequence>
<accession>A0ABW0LXM8</accession>
<gene>
    <name evidence="2" type="ORF">ACFPPD_17775</name>
</gene>
<dbReference type="RefSeq" id="WP_209749026.1">
    <property type="nucleotide sequence ID" value="NZ_JBHSMH010000067.1"/>
</dbReference>
<protein>
    <submittedName>
        <fullName evidence="2">Uncharacterized protein</fullName>
    </submittedName>
</protein>
<feature type="signal peptide" evidence="1">
    <location>
        <begin position="1"/>
        <end position="25"/>
    </location>
</feature>
<dbReference type="Proteomes" id="UP001596105">
    <property type="component" value="Unassembled WGS sequence"/>
</dbReference>
<organism evidence="2 3">
    <name type="scientific">Cohnella suwonensis</name>
    <dbReference type="NCBI Taxonomy" id="696072"/>
    <lineage>
        <taxon>Bacteria</taxon>
        <taxon>Bacillati</taxon>
        <taxon>Bacillota</taxon>
        <taxon>Bacilli</taxon>
        <taxon>Bacillales</taxon>
        <taxon>Paenibacillaceae</taxon>
        <taxon>Cohnella</taxon>
    </lineage>
</organism>
<evidence type="ECO:0000313" key="3">
    <source>
        <dbReference type="Proteomes" id="UP001596105"/>
    </source>
</evidence>